<dbReference type="InterPro" id="IPR004827">
    <property type="entry name" value="bZIP"/>
</dbReference>
<keyword evidence="2 3" id="KW-0040">ANK repeat</keyword>
<feature type="repeat" description="ANK" evidence="3">
    <location>
        <begin position="152"/>
        <end position="184"/>
    </location>
</feature>
<evidence type="ECO:0000313" key="6">
    <source>
        <dbReference type="Proteomes" id="UP000509510"/>
    </source>
</evidence>
<dbReference type="PROSITE" id="PS00036">
    <property type="entry name" value="BZIP_BASIC"/>
    <property type="match status" value="1"/>
</dbReference>
<dbReference type="KEGG" id="trg:TRUGW13939_09503"/>
<dbReference type="InterPro" id="IPR036770">
    <property type="entry name" value="Ankyrin_rpt-contain_sf"/>
</dbReference>
<sequence>MDHASENQDKNLERRREQNRLAQRRFRERHNNQTKAAAFSAVTLINSETLPHGGLSPTEPMPLGFLNATESMDMYIDNVLLSNADPTSRVISRVNSGPDTAEDATDQQLQEHLMKESSIVGEFSPSYAPPDLVYRTGQLRGEIEEQCTEESGWLSPLHIAATKGNDKIVQLLIQHNSNSNEKDSDGVTPLMRAVEGGFEEVVWSLLRHGAHVDEKDARGQSSLHLAVIHRHEAILQQLLENCHGLGSAVNSYNVNGRTPLHIAIEIGFDEGVRLLLRYGANVSLRARKISISAKT</sequence>
<feature type="repeat" description="ANK" evidence="3">
    <location>
        <begin position="255"/>
        <end position="287"/>
    </location>
</feature>
<feature type="domain" description="BZIP" evidence="4">
    <location>
        <begin position="14"/>
        <end position="29"/>
    </location>
</feature>
<dbReference type="OrthoDB" id="366390at2759"/>
<keyword evidence="1" id="KW-0677">Repeat</keyword>
<organism evidence="5 6">
    <name type="scientific">Talaromyces rugulosus</name>
    <name type="common">Penicillium rugulosum</name>
    <dbReference type="NCBI Taxonomy" id="121627"/>
    <lineage>
        <taxon>Eukaryota</taxon>
        <taxon>Fungi</taxon>
        <taxon>Dikarya</taxon>
        <taxon>Ascomycota</taxon>
        <taxon>Pezizomycotina</taxon>
        <taxon>Eurotiomycetes</taxon>
        <taxon>Eurotiomycetidae</taxon>
        <taxon>Eurotiales</taxon>
        <taxon>Trichocomaceae</taxon>
        <taxon>Talaromyces</taxon>
        <taxon>Talaromyces sect. Islandici</taxon>
    </lineage>
</organism>
<protein>
    <recommendedName>
        <fullName evidence="4">BZIP domain-containing protein</fullName>
    </recommendedName>
</protein>
<evidence type="ECO:0000313" key="5">
    <source>
        <dbReference type="EMBL" id="QKX62344.1"/>
    </source>
</evidence>
<dbReference type="Pfam" id="PF00023">
    <property type="entry name" value="Ank"/>
    <property type="match status" value="1"/>
</dbReference>
<dbReference type="PROSITE" id="PS50088">
    <property type="entry name" value="ANK_REPEAT"/>
    <property type="match status" value="3"/>
</dbReference>
<dbReference type="Gene3D" id="1.20.5.170">
    <property type="match status" value="1"/>
</dbReference>
<evidence type="ECO:0000259" key="4">
    <source>
        <dbReference type="PROSITE" id="PS00036"/>
    </source>
</evidence>
<evidence type="ECO:0000256" key="3">
    <source>
        <dbReference type="PROSITE-ProRule" id="PRU00023"/>
    </source>
</evidence>
<dbReference type="InterPro" id="IPR002110">
    <property type="entry name" value="Ankyrin_rpt"/>
</dbReference>
<accession>A0A7H8R7H9</accession>
<dbReference type="RefSeq" id="XP_035348518.1">
    <property type="nucleotide sequence ID" value="XM_035492625.1"/>
</dbReference>
<dbReference type="PANTHER" id="PTHR46680">
    <property type="entry name" value="NF-KAPPA-B INHIBITOR ALPHA"/>
    <property type="match status" value="1"/>
</dbReference>
<dbReference type="SMART" id="SM00248">
    <property type="entry name" value="ANK"/>
    <property type="match status" value="4"/>
</dbReference>
<dbReference type="EMBL" id="CP055902">
    <property type="protein sequence ID" value="QKX62344.1"/>
    <property type="molecule type" value="Genomic_DNA"/>
</dbReference>
<dbReference type="GeneID" id="55996986"/>
<evidence type="ECO:0000256" key="1">
    <source>
        <dbReference type="ARBA" id="ARBA00022737"/>
    </source>
</evidence>
<dbReference type="InterPro" id="IPR051070">
    <property type="entry name" value="NF-kappa-B_inhibitor"/>
</dbReference>
<dbReference type="CDD" id="cd14688">
    <property type="entry name" value="bZIP_YAP"/>
    <property type="match status" value="1"/>
</dbReference>
<dbReference type="PROSITE" id="PS50297">
    <property type="entry name" value="ANK_REP_REGION"/>
    <property type="match status" value="3"/>
</dbReference>
<reference evidence="6" key="1">
    <citation type="submission" date="2020-06" db="EMBL/GenBank/DDBJ databases">
        <title>A chromosome-scale genome assembly of Talaromyces rugulosus W13939.</title>
        <authorList>
            <person name="Wang B."/>
            <person name="Guo L."/>
            <person name="Ye K."/>
            <person name="Wang L."/>
        </authorList>
    </citation>
    <scope>NUCLEOTIDE SEQUENCE [LARGE SCALE GENOMIC DNA]</scope>
    <source>
        <strain evidence="6">W13939</strain>
    </source>
</reference>
<dbReference type="Pfam" id="PF12796">
    <property type="entry name" value="Ank_2"/>
    <property type="match status" value="1"/>
</dbReference>
<dbReference type="SUPFAM" id="SSF48403">
    <property type="entry name" value="Ankyrin repeat"/>
    <property type="match status" value="1"/>
</dbReference>
<dbReference type="GO" id="GO:0003700">
    <property type="term" value="F:DNA-binding transcription factor activity"/>
    <property type="evidence" value="ECO:0007669"/>
    <property type="project" value="InterPro"/>
</dbReference>
<dbReference type="GO" id="GO:0051059">
    <property type="term" value="F:NF-kappaB binding"/>
    <property type="evidence" value="ECO:0007669"/>
    <property type="project" value="TreeGrafter"/>
</dbReference>
<dbReference type="Proteomes" id="UP000509510">
    <property type="component" value="Chromosome V"/>
</dbReference>
<feature type="repeat" description="ANK" evidence="3">
    <location>
        <begin position="185"/>
        <end position="217"/>
    </location>
</feature>
<keyword evidence="6" id="KW-1185">Reference proteome</keyword>
<dbReference type="GO" id="GO:0005829">
    <property type="term" value="C:cytosol"/>
    <property type="evidence" value="ECO:0007669"/>
    <property type="project" value="TreeGrafter"/>
</dbReference>
<dbReference type="PANTHER" id="PTHR46680:SF3">
    <property type="entry name" value="NF-KAPPA-B INHIBITOR CACTUS"/>
    <property type="match status" value="1"/>
</dbReference>
<name>A0A7H8R7H9_TALRU</name>
<proteinExistence type="predicted"/>
<evidence type="ECO:0000256" key="2">
    <source>
        <dbReference type="ARBA" id="ARBA00023043"/>
    </source>
</evidence>
<dbReference type="GO" id="GO:0071356">
    <property type="term" value="P:cellular response to tumor necrosis factor"/>
    <property type="evidence" value="ECO:0007669"/>
    <property type="project" value="TreeGrafter"/>
</dbReference>
<dbReference type="Gene3D" id="1.25.40.20">
    <property type="entry name" value="Ankyrin repeat-containing domain"/>
    <property type="match status" value="2"/>
</dbReference>
<dbReference type="AlphaFoldDB" id="A0A7H8R7H9"/>
<gene>
    <name evidence="5" type="ORF">TRUGW13939_09503</name>
</gene>